<feature type="region of interest" description="Disordered" evidence="4">
    <location>
        <begin position="45"/>
        <end position="89"/>
    </location>
</feature>
<reference evidence="5 6" key="1">
    <citation type="journal article" date="2019" name="New Phytol.">
        <title>Comparative genomics reveals unique wood-decay strategies and fruiting body development in the Schizophyllaceae.</title>
        <authorList>
            <person name="Almasi E."/>
            <person name="Sahu N."/>
            <person name="Krizsan K."/>
            <person name="Balint B."/>
            <person name="Kovacs G.M."/>
            <person name="Kiss B."/>
            <person name="Cseklye J."/>
            <person name="Drula E."/>
            <person name="Henrissat B."/>
            <person name="Nagy I."/>
            <person name="Chovatia M."/>
            <person name="Adam C."/>
            <person name="LaButti K."/>
            <person name="Lipzen A."/>
            <person name="Riley R."/>
            <person name="Grigoriev I.V."/>
            <person name="Nagy L.G."/>
        </authorList>
    </citation>
    <scope>NUCLEOTIDE SEQUENCE [LARGE SCALE GENOMIC DNA]</scope>
    <source>
        <strain evidence="5 6">NL-1724</strain>
    </source>
</reference>
<dbReference type="AlphaFoldDB" id="A0A550CFJ4"/>
<feature type="compositionally biased region" description="Basic and acidic residues" evidence="4">
    <location>
        <begin position="191"/>
        <end position="212"/>
    </location>
</feature>
<comment type="similarity">
    <text evidence="2">Belongs to the RRG9 family.</text>
</comment>
<dbReference type="OrthoDB" id="5578174at2759"/>
<evidence type="ECO:0000256" key="1">
    <source>
        <dbReference type="ARBA" id="ARBA00003548"/>
    </source>
</evidence>
<protein>
    <recommendedName>
        <fullName evidence="3">Required for respiratory growth protein 9, mitochondrial</fullName>
    </recommendedName>
</protein>
<organism evidence="5 6">
    <name type="scientific">Schizophyllum amplum</name>
    <dbReference type="NCBI Taxonomy" id="97359"/>
    <lineage>
        <taxon>Eukaryota</taxon>
        <taxon>Fungi</taxon>
        <taxon>Dikarya</taxon>
        <taxon>Basidiomycota</taxon>
        <taxon>Agaricomycotina</taxon>
        <taxon>Agaricomycetes</taxon>
        <taxon>Agaricomycetidae</taxon>
        <taxon>Agaricales</taxon>
        <taxon>Schizophyllaceae</taxon>
        <taxon>Schizophyllum</taxon>
    </lineage>
</organism>
<dbReference type="PANTHER" id="PTHR13475:SF3">
    <property type="entry name" value="NEUGRIN"/>
    <property type="match status" value="1"/>
</dbReference>
<evidence type="ECO:0000313" key="6">
    <source>
        <dbReference type="Proteomes" id="UP000320762"/>
    </source>
</evidence>
<dbReference type="STRING" id="97359.A0A550CFJ4"/>
<dbReference type="GO" id="GO:0005634">
    <property type="term" value="C:nucleus"/>
    <property type="evidence" value="ECO:0007669"/>
    <property type="project" value="TreeGrafter"/>
</dbReference>
<evidence type="ECO:0000256" key="3">
    <source>
        <dbReference type="ARBA" id="ARBA00013566"/>
    </source>
</evidence>
<dbReference type="EMBL" id="VDMD01000009">
    <property type="protein sequence ID" value="TRM63571.1"/>
    <property type="molecule type" value="Genomic_DNA"/>
</dbReference>
<sequence length="212" mass="24479">MASACCSRRPLLATLSTSANTIFRRTYSSAISDEARAKWRLRGSPAPRSILDDDGPVDLSEDDDAVNGIKPGTAPLHRRKPPRTSTPEPFAVHRRTMKERFPDGWNPPRKLSREAMDGLRQLHHVDPEKFNTPVLAERFKISPEAVRRILRTRWEPSKEKRMRALKAERRDTDQFHTLKRLKEKLKTQKIMQDKADMGSARDGRNRDKFELE</sequence>
<dbReference type="PANTHER" id="PTHR13475">
    <property type="entry name" value="NEUGRIN"/>
    <property type="match status" value="1"/>
</dbReference>
<comment type="caution">
    <text evidence="5">The sequence shown here is derived from an EMBL/GenBank/DDBJ whole genome shotgun (WGS) entry which is preliminary data.</text>
</comment>
<evidence type="ECO:0000256" key="4">
    <source>
        <dbReference type="SAM" id="MobiDB-lite"/>
    </source>
</evidence>
<evidence type="ECO:0000313" key="5">
    <source>
        <dbReference type="EMBL" id="TRM63571.1"/>
    </source>
</evidence>
<dbReference type="InterPro" id="IPR010487">
    <property type="entry name" value="NGRN/Rrg9"/>
</dbReference>
<proteinExistence type="inferred from homology"/>
<feature type="compositionally biased region" description="Acidic residues" evidence="4">
    <location>
        <begin position="52"/>
        <end position="65"/>
    </location>
</feature>
<name>A0A550CFJ4_9AGAR</name>
<feature type="region of interest" description="Disordered" evidence="4">
    <location>
        <begin position="186"/>
        <end position="212"/>
    </location>
</feature>
<dbReference type="Pfam" id="PF06413">
    <property type="entry name" value="Neugrin"/>
    <property type="match status" value="1"/>
</dbReference>
<gene>
    <name evidence="5" type="ORF">BD626DRAFT_494711</name>
</gene>
<accession>A0A550CFJ4</accession>
<comment type="function">
    <text evidence="1">Required for respiratory activity and maintenance and expression of the mitochondrial genome.</text>
</comment>
<dbReference type="Proteomes" id="UP000320762">
    <property type="component" value="Unassembled WGS sequence"/>
</dbReference>
<keyword evidence="6" id="KW-1185">Reference proteome</keyword>
<evidence type="ECO:0000256" key="2">
    <source>
        <dbReference type="ARBA" id="ARBA00010895"/>
    </source>
</evidence>